<dbReference type="Proteomes" id="UP001056819">
    <property type="component" value="Chromosome"/>
</dbReference>
<organism evidence="3 4">
    <name type="scientific">Conchiformibius steedae DSM 2580</name>
    <dbReference type="NCBI Taxonomy" id="1121352"/>
    <lineage>
        <taxon>Bacteria</taxon>
        <taxon>Pseudomonadati</taxon>
        <taxon>Pseudomonadota</taxon>
        <taxon>Betaproteobacteria</taxon>
        <taxon>Neisseriales</taxon>
        <taxon>Neisseriaceae</taxon>
        <taxon>Conchiformibius</taxon>
    </lineage>
</organism>
<keyword evidence="2" id="KW-0732">Signal</keyword>
<proteinExistence type="predicted"/>
<feature type="compositionally biased region" description="Basic residues" evidence="1">
    <location>
        <begin position="35"/>
        <end position="56"/>
    </location>
</feature>
<feature type="signal peptide" evidence="2">
    <location>
        <begin position="1"/>
        <end position="24"/>
    </location>
</feature>
<feature type="region of interest" description="Disordered" evidence="1">
    <location>
        <begin position="82"/>
        <end position="117"/>
    </location>
</feature>
<feature type="chain" id="PRO_5042275486" description="Periplasmic protein" evidence="2">
    <location>
        <begin position="25"/>
        <end position="117"/>
    </location>
</feature>
<accession>A0AAE9L0M4</accession>
<evidence type="ECO:0000256" key="1">
    <source>
        <dbReference type="SAM" id="MobiDB-lite"/>
    </source>
</evidence>
<feature type="region of interest" description="Disordered" evidence="1">
    <location>
        <begin position="21"/>
        <end position="62"/>
    </location>
</feature>
<protein>
    <recommendedName>
        <fullName evidence="5">Periplasmic protein</fullName>
    </recommendedName>
</protein>
<dbReference type="EMBL" id="CP097501">
    <property type="protein sequence ID" value="URD68229.1"/>
    <property type="molecule type" value="Genomic_DNA"/>
</dbReference>
<gene>
    <name evidence="3" type="ORF">LNQ82_03450</name>
</gene>
<evidence type="ECO:0000256" key="2">
    <source>
        <dbReference type="SAM" id="SignalP"/>
    </source>
</evidence>
<dbReference type="AlphaFoldDB" id="A0AAE9L0M4"/>
<reference evidence="3" key="1">
    <citation type="submission" date="2022-05" db="EMBL/GenBank/DDBJ databases">
        <title>Alysiella filiformis genome sequencing.</title>
        <authorList>
            <person name="Viehboeck T."/>
        </authorList>
    </citation>
    <scope>NUCLEOTIDE SEQUENCE</scope>
    <source>
        <strain evidence="3">DSM 2580</strain>
    </source>
</reference>
<evidence type="ECO:0000313" key="4">
    <source>
        <dbReference type="Proteomes" id="UP001056819"/>
    </source>
</evidence>
<sequence>MKKTASLIALAGALALLGSQTAVADHHQAATAKTQKAKKLKKAKRGSLTKKHRHSKTTAGACGAAHGVKAGEGACGAGKSKAREGACGGHSSKTGEGNCGGAHQSTGAKAAEGKCGH</sequence>
<name>A0AAE9L0M4_9NEIS</name>
<evidence type="ECO:0008006" key="5">
    <source>
        <dbReference type="Google" id="ProtNLM"/>
    </source>
</evidence>
<evidence type="ECO:0000313" key="3">
    <source>
        <dbReference type="EMBL" id="URD68229.1"/>
    </source>
</evidence>
<dbReference type="RefSeq" id="WP_027022709.1">
    <property type="nucleotide sequence ID" value="NZ_CP097501.1"/>
</dbReference>